<accession>A0A1Y3EM85</accession>
<evidence type="ECO:0000313" key="2">
    <source>
        <dbReference type="Proteomes" id="UP000243006"/>
    </source>
</evidence>
<name>A0A1Y3EM85_9BILA</name>
<organism evidence="1 2">
    <name type="scientific">Trichinella nativa</name>
    <dbReference type="NCBI Taxonomy" id="6335"/>
    <lineage>
        <taxon>Eukaryota</taxon>
        <taxon>Metazoa</taxon>
        <taxon>Ecdysozoa</taxon>
        <taxon>Nematoda</taxon>
        <taxon>Enoplea</taxon>
        <taxon>Dorylaimia</taxon>
        <taxon>Trichinellida</taxon>
        <taxon>Trichinellidae</taxon>
        <taxon>Trichinella</taxon>
    </lineage>
</organism>
<sequence>MPYGLDCKERDFGEPCNCPCVGTWSPWSTPSTTCGNGTSVRYRPNLATIAENKTCSDVAAECCYETQWTVVS</sequence>
<dbReference type="InterPro" id="IPR000884">
    <property type="entry name" value="TSP1_rpt"/>
</dbReference>
<comment type="caution">
    <text evidence="1">The sequence shown here is derived from an EMBL/GenBank/DDBJ whole genome shotgun (WGS) entry which is preliminary data.</text>
</comment>
<dbReference type="EMBL" id="LVZM01013086">
    <property type="protein sequence ID" value="OUC44218.1"/>
    <property type="molecule type" value="Genomic_DNA"/>
</dbReference>
<gene>
    <name evidence="1" type="ORF">D917_09284</name>
</gene>
<feature type="non-terminal residue" evidence="1">
    <location>
        <position position="72"/>
    </location>
</feature>
<proteinExistence type="predicted"/>
<dbReference type="AlphaFoldDB" id="A0A1Y3EM85"/>
<dbReference type="InterPro" id="IPR036383">
    <property type="entry name" value="TSP1_rpt_sf"/>
</dbReference>
<dbReference type="Proteomes" id="UP000243006">
    <property type="component" value="Unassembled WGS sequence"/>
</dbReference>
<evidence type="ECO:0000313" key="1">
    <source>
        <dbReference type="EMBL" id="OUC44218.1"/>
    </source>
</evidence>
<protein>
    <submittedName>
        <fullName evidence="1">Thrombospondin type 1 domain protein</fullName>
    </submittedName>
</protein>
<dbReference type="Pfam" id="PF00090">
    <property type="entry name" value="TSP_1"/>
    <property type="match status" value="1"/>
</dbReference>
<dbReference type="Gene3D" id="2.20.100.10">
    <property type="entry name" value="Thrombospondin type-1 (TSP1) repeat"/>
    <property type="match status" value="1"/>
</dbReference>
<reference evidence="1 2" key="1">
    <citation type="submission" date="2015-04" db="EMBL/GenBank/DDBJ databases">
        <title>Draft genome of the roundworm Trichinella nativa.</title>
        <authorList>
            <person name="Mitreva M."/>
        </authorList>
    </citation>
    <scope>NUCLEOTIDE SEQUENCE [LARGE SCALE GENOMIC DNA]</scope>
    <source>
        <strain evidence="1 2">ISS45</strain>
    </source>
</reference>